<reference evidence="1 2" key="1">
    <citation type="submission" date="2021-11" db="EMBL/GenBank/DDBJ databases">
        <title>Aliifidinibius sp. nov., a new bacterium isolated from saline soil.</title>
        <authorList>
            <person name="Galisteo C."/>
            <person name="De La Haba R."/>
            <person name="Sanchez-Porro C."/>
            <person name="Ventosa A."/>
        </authorList>
    </citation>
    <scope>NUCLEOTIDE SEQUENCE [LARGE SCALE GENOMIC DNA]</scope>
    <source>
        <strain evidence="1 2">KACC 190600</strain>
    </source>
</reference>
<organism evidence="1 2">
    <name type="scientific">Fodinibius salicampi</name>
    <dbReference type="NCBI Taxonomy" id="1920655"/>
    <lineage>
        <taxon>Bacteria</taxon>
        <taxon>Pseudomonadati</taxon>
        <taxon>Balneolota</taxon>
        <taxon>Balneolia</taxon>
        <taxon>Balneolales</taxon>
        <taxon>Balneolaceae</taxon>
        <taxon>Fodinibius</taxon>
    </lineage>
</organism>
<proteinExistence type="predicted"/>
<dbReference type="RefSeq" id="WP_265787648.1">
    <property type="nucleotide sequence ID" value="NZ_BAABRS010000001.1"/>
</dbReference>
<accession>A0ABT3PVX5</accession>
<comment type="caution">
    <text evidence="1">The sequence shown here is derived from an EMBL/GenBank/DDBJ whole genome shotgun (WGS) entry which is preliminary data.</text>
</comment>
<gene>
    <name evidence="1" type="ORF">LQ318_03750</name>
</gene>
<name>A0ABT3PVX5_9BACT</name>
<protein>
    <submittedName>
        <fullName evidence="1">Uncharacterized protein</fullName>
    </submittedName>
</protein>
<evidence type="ECO:0000313" key="2">
    <source>
        <dbReference type="Proteomes" id="UP001207337"/>
    </source>
</evidence>
<keyword evidence="2" id="KW-1185">Reference proteome</keyword>
<sequence length="223" mass="25379">MRVTPARKQLSTDIIPEMTVTLEELDSANSVIMNDSLITLANGISFVNVWTTMDIQPEHTYRLVAKRPDGATSSVIVTIPPPFPMPVVEYQWNDCRARLTVQDVQRLADVQWIWYYKINSSGNNTEKTFRLSRRKSADSLGPGRYSALIRPLKRDPAIVLSEGEVVEHRKTIFVAAGGPEWDDDIETLSDIEYTLQKTGSNIKNWVGYLIDIFSRRPLYQCDE</sequence>
<dbReference type="EMBL" id="JAJNDC010000001">
    <property type="protein sequence ID" value="MCW9712010.1"/>
    <property type="molecule type" value="Genomic_DNA"/>
</dbReference>
<dbReference type="Proteomes" id="UP001207337">
    <property type="component" value="Unassembled WGS sequence"/>
</dbReference>
<evidence type="ECO:0000313" key="1">
    <source>
        <dbReference type="EMBL" id="MCW9712010.1"/>
    </source>
</evidence>